<protein>
    <recommendedName>
        <fullName evidence="3">Outer membrane protein beta-barrel domain-containing protein</fullName>
    </recommendedName>
</protein>
<accession>A0A1F5V1U7</accession>
<organism evidence="1 2">
    <name type="scientific">Fraserbacteria sp. (strain RBG_16_55_9)</name>
    <dbReference type="NCBI Taxonomy" id="1817864"/>
    <lineage>
        <taxon>Bacteria</taxon>
        <taxon>Candidatus Fraseribacteriota</taxon>
    </lineage>
</organism>
<comment type="caution">
    <text evidence="1">The sequence shown here is derived from an EMBL/GenBank/DDBJ whole genome shotgun (WGS) entry which is preliminary data.</text>
</comment>
<name>A0A1F5V1U7_FRAXR</name>
<evidence type="ECO:0000313" key="2">
    <source>
        <dbReference type="Proteomes" id="UP000179157"/>
    </source>
</evidence>
<sequence>MDKESGLAVRKLLGVATMITLVCLGVMPRAAVGESFSGGGGPLLLGAFLDLSELEQSLQGIVKIQGDFNLGENQSLFLLRGGGGFGGSTLRLGGMGMEGSWTFPVLGESAFDRVALTLGGGGFLMDRLIAETDQGGVSLGILIGGGEWRLHLSKSAQGSFGEVIRQPVSLELHRSFWFASPYLSAEFRMLDFVGLRVGAGVWATLSFDDWNVQNGPPAAGGPLRNVIFPALQFMVVFGG</sequence>
<evidence type="ECO:0000313" key="1">
    <source>
        <dbReference type="EMBL" id="OGF57387.1"/>
    </source>
</evidence>
<reference evidence="1 2" key="1">
    <citation type="journal article" date="2016" name="Nat. Commun.">
        <title>Thousands of microbial genomes shed light on interconnected biogeochemical processes in an aquifer system.</title>
        <authorList>
            <person name="Anantharaman K."/>
            <person name="Brown C.T."/>
            <person name="Hug L.A."/>
            <person name="Sharon I."/>
            <person name="Castelle C.J."/>
            <person name="Probst A.J."/>
            <person name="Thomas B.C."/>
            <person name="Singh A."/>
            <person name="Wilkins M.J."/>
            <person name="Karaoz U."/>
            <person name="Brodie E.L."/>
            <person name="Williams K.H."/>
            <person name="Hubbard S.S."/>
            <person name="Banfield J.F."/>
        </authorList>
    </citation>
    <scope>NUCLEOTIDE SEQUENCE [LARGE SCALE GENOMIC DNA]</scope>
    <source>
        <strain evidence="2">RBG_16_55_9</strain>
    </source>
</reference>
<dbReference type="Proteomes" id="UP000179157">
    <property type="component" value="Unassembled WGS sequence"/>
</dbReference>
<dbReference type="EMBL" id="MFGX01000013">
    <property type="protein sequence ID" value="OGF57387.1"/>
    <property type="molecule type" value="Genomic_DNA"/>
</dbReference>
<evidence type="ECO:0008006" key="3">
    <source>
        <dbReference type="Google" id="ProtNLM"/>
    </source>
</evidence>
<proteinExistence type="predicted"/>
<gene>
    <name evidence="1" type="ORF">A2Z21_05985</name>
</gene>
<dbReference type="AlphaFoldDB" id="A0A1F5V1U7"/>